<sequence>MVHGLIVDGVVCSRSDHGLLGINRPHHPDSTLALNLEPSLQSNTLIVNHYKTEAMSLTLALPKGTPEGHSQRALPKGAP</sequence>
<accession>A0A699YQC6</accession>
<gene>
    <name evidence="1" type="ORF">HaLaN_08246</name>
</gene>
<dbReference type="EMBL" id="BLLF01000513">
    <property type="protein sequence ID" value="GFH12537.1"/>
    <property type="molecule type" value="Genomic_DNA"/>
</dbReference>
<dbReference type="Proteomes" id="UP000485058">
    <property type="component" value="Unassembled WGS sequence"/>
</dbReference>
<organism evidence="1 2">
    <name type="scientific">Haematococcus lacustris</name>
    <name type="common">Green alga</name>
    <name type="synonym">Haematococcus pluvialis</name>
    <dbReference type="NCBI Taxonomy" id="44745"/>
    <lineage>
        <taxon>Eukaryota</taxon>
        <taxon>Viridiplantae</taxon>
        <taxon>Chlorophyta</taxon>
        <taxon>core chlorophytes</taxon>
        <taxon>Chlorophyceae</taxon>
        <taxon>CS clade</taxon>
        <taxon>Chlamydomonadales</taxon>
        <taxon>Haematococcaceae</taxon>
        <taxon>Haematococcus</taxon>
    </lineage>
</organism>
<name>A0A699YQC6_HAELA</name>
<evidence type="ECO:0000313" key="2">
    <source>
        <dbReference type="Proteomes" id="UP000485058"/>
    </source>
</evidence>
<keyword evidence="2" id="KW-1185">Reference proteome</keyword>
<comment type="caution">
    <text evidence="1">The sequence shown here is derived from an EMBL/GenBank/DDBJ whole genome shotgun (WGS) entry which is preliminary data.</text>
</comment>
<protein>
    <submittedName>
        <fullName evidence="1">Uncharacterized protein</fullName>
    </submittedName>
</protein>
<proteinExistence type="predicted"/>
<evidence type="ECO:0000313" key="1">
    <source>
        <dbReference type="EMBL" id="GFH12537.1"/>
    </source>
</evidence>
<dbReference type="AlphaFoldDB" id="A0A699YQC6"/>
<reference evidence="1 2" key="1">
    <citation type="submission" date="2020-02" db="EMBL/GenBank/DDBJ databases">
        <title>Draft genome sequence of Haematococcus lacustris strain NIES-144.</title>
        <authorList>
            <person name="Morimoto D."/>
            <person name="Nakagawa S."/>
            <person name="Yoshida T."/>
            <person name="Sawayama S."/>
        </authorList>
    </citation>
    <scope>NUCLEOTIDE SEQUENCE [LARGE SCALE GENOMIC DNA]</scope>
    <source>
        <strain evidence="1 2">NIES-144</strain>
    </source>
</reference>